<gene>
    <name evidence="2" type="ORF">B9479_000286</name>
</gene>
<dbReference type="GO" id="GO:0031416">
    <property type="term" value="C:NatB complex"/>
    <property type="evidence" value="ECO:0007669"/>
    <property type="project" value="TreeGrafter"/>
</dbReference>
<reference evidence="2 3" key="1">
    <citation type="submission" date="2017-05" db="EMBL/GenBank/DDBJ databases">
        <title>The Genome Sequence of Tsuchiyaea wingfieldii DSM 27421.</title>
        <authorList>
            <person name="Cuomo C."/>
            <person name="Passer A."/>
            <person name="Billmyre B."/>
            <person name="Heitman J."/>
        </authorList>
    </citation>
    <scope>NUCLEOTIDE SEQUENCE [LARGE SCALE GENOMIC DNA]</scope>
    <source>
        <strain evidence="2 3">DSM 27421</strain>
    </source>
</reference>
<dbReference type="Proteomes" id="UP000322245">
    <property type="component" value="Unassembled WGS sequence"/>
</dbReference>
<evidence type="ECO:0000313" key="2">
    <source>
        <dbReference type="EMBL" id="TYJ58854.1"/>
    </source>
</evidence>
<keyword evidence="3" id="KW-1185">Reference proteome</keyword>
<dbReference type="Pfam" id="PF09797">
    <property type="entry name" value="NatB_MDM20"/>
    <property type="match status" value="1"/>
</dbReference>
<protein>
    <recommendedName>
        <fullName evidence="4">N-terminal acetyltransferase B complex subunit MDM20</fullName>
    </recommendedName>
</protein>
<dbReference type="PANTHER" id="PTHR22767:SF3">
    <property type="entry name" value="N-ALPHA-ACETYLTRANSFERASE 25, NATB AUXILIARY SUBUNIT"/>
    <property type="match status" value="1"/>
</dbReference>
<accession>A0A5D3B7Q3</accession>
<name>A0A5D3B7Q3_9TREE</name>
<sequence>MSRQLALWEAEERKLQPVFDDVASHRLASASSALTRYLKKHPKSQPALIIKMYITHKMKGEEGEEEVIKIFREVMVLGGKGKEMTGRGVWWVTLTLRQMGKCKLDFLVLLSAVTDVLVEVALAQKIYQDLYTLHPQAHQLLEQVFLHASAANDVPTMVEASRKMFNTTKEARWARTAGWAEWYAKAPQPSRSVGDGAFPDEAADKNSLKVAGLLVGMAGQECETSEQFWLRSQILLSSGPASYPTILKLSREQAADGSLARVWHRMEVVKEVLKRSGSERQNEWEEERQWAAWYLEEEDTAARNYAFYQYLLHATALATDPEAVDKTVNLLENLEKEIGSKERAPALALLSIDSVLQELAQKGEAISNDAWSTRAASYWAQWCLKGSIISEVEGFTASNSARKEEVYALVQQSAKKEARNEKEFKEKVHAETLLLRARPASWVPQEDDVEKWWALYKAGLDYGRNLPPTDVQPADEAGLISVNLLLTIWSFSSSDEKPLWKAISRLEEIVEKSPVCMHARYLLIRLYRLVGAPLKSLPHLTKLSLSEIQLDNLLHVFTERGGAGEAVLSKSDKEWKEGGLVEKATGMYKRTAVEFPEYVKDALSNESYSKIPSIKYLHSALASSLSHRALLVERASHYLLSTPSEGALPKELVKGLKKAAQGLEKGEKSEDLRNWELVYEIGGSLPLVRDITELSPSGRVSDAWLNVLSQFWLNVAEFQAGGKVQDITISQGEALEGAEQALVEVGGKVLSVVDAALKGEEKEGGLAGVFDNLATSFTAPKQPHSVNLTLTSLLTLLRVVDLAFSRLAEAAKPQKGKKKSAYLGELVDTLRKARDQVKKRGLEIVAEIETRQPEVEVREGDKALVEGIEKARKEVLVNFRGLFK</sequence>
<evidence type="ECO:0000256" key="1">
    <source>
        <dbReference type="ARBA" id="ARBA00006298"/>
    </source>
</evidence>
<dbReference type="EMBL" id="NIDF01000002">
    <property type="protein sequence ID" value="TYJ58854.1"/>
    <property type="molecule type" value="Genomic_DNA"/>
</dbReference>
<dbReference type="AlphaFoldDB" id="A0A5D3B7Q3"/>
<evidence type="ECO:0008006" key="4">
    <source>
        <dbReference type="Google" id="ProtNLM"/>
    </source>
</evidence>
<proteinExistence type="inferred from homology"/>
<comment type="similarity">
    <text evidence="1">Belongs to the MDM20/NAA25 family.</text>
</comment>
<dbReference type="PANTHER" id="PTHR22767">
    <property type="entry name" value="N-TERMINAL ACETYLTRANSFERASE-RELATED"/>
    <property type="match status" value="1"/>
</dbReference>
<evidence type="ECO:0000313" key="3">
    <source>
        <dbReference type="Proteomes" id="UP000322245"/>
    </source>
</evidence>
<organism evidence="2 3">
    <name type="scientific">Cryptococcus floricola</name>
    <dbReference type="NCBI Taxonomy" id="2591691"/>
    <lineage>
        <taxon>Eukaryota</taxon>
        <taxon>Fungi</taxon>
        <taxon>Dikarya</taxon>
        <taxon>Basidiomycota</taxon>
        <taxon>Agaricomycotina</taxon>
        <taxon>Tremellomycetes</taxon>
        <taxon>Tremellales</taxon>
        <taxon>Cryptococcaceae</taxon>
        <taxon>Cryptococcus</taxon>
    </lineage>
</organism>
<comment type="caution">
    <text evidence="2">The sequence shown here is derived from an EMBL/GenBank/DDBJ whole genome shotgun (WGS) entry which is preliminary data.</text>
</comment>
<dbReference type="InterPro" id="IPR019183">
    <property type="entry name" value="NAA25_NatB_aux_su"/>
</dbReference>